<reference evidence="3" key="1">
    <citation type="submission" date="2016-10" db="EMBL/GenBank/DDBJ databases">
        <authorList>
            <person name="Varghese N."/>
            <person name="Submissions S."/>
        </authorList>
    </citation>
    <scope>NUCLEOTIDE SEQUENCE [LARGE SCALE GENOMIC DNA]</scope>
    <source>
        <strain evidence="3">XJ109</strain>
    </source>
</reference>
<protein>
    <submittedName>
        <fullName evidence="2">Putative beta-lactamase-inhibitor-like, PepSY-like</fullName>
    </submittedName>
</protein>
<evidence type="ECO:0000313" key="3">
    <source>
        <dbReference type="Proteomes" id="UP000199149"/>
    </source>
</evidence>
<dbReference type="STRING" id="684065.SAMN05421738_104176"/>
<dbReference type="Proteomes" id="UP000199149">
    <property type="component" value="Unassembled WGS sequence"/>
</dbReference>
<dbReference type="InterPro" id="IPR021533">
    <property type="entry name" value="PepSY-like"/>
</dbReference>
<evidence type="ECO:0000259" key="1">
    <source>
        <dbReference type="Pfam" id="PF11396"/>
    </source>
</evidence>
<dbReference type="OrthoDB" id="710080at2"/>
<gene>
    <name evidence="2" type="ORF">SAMN05421738_104176</name>
</gene>
<dbReference type="AlphaFoldDB" id="A0A1I4UY16"/>
<dbReference type="RefSeq" id="WP_092907219.1">
    <property type="nucleotide sequence ID" value="NZ_FOUZ01000004.1"/>
</dbReference>
<organism evidence="2 3">
    <name type="scientific">Algoriella xinjiangensis</name>
    <dbReference type="NCBI Taxonomy" id="684065"/>
    <lineage>
        <taxon>Bacteria</taxon>
        <taxon>Pseudomonadati</taxon>
        <taxon>Bacteroidota</taxon>
        <taxon>Flavobacteriia</taxon>
        <taxon>Flavobacteriales</taxon>
        <taxon>Weeksellaceae</taxon>
        <taxon>Algoriella</taxon>
    </lineage>
</organism>
<feature type="domain" description="Putative beta-lactamase-inhibitor-like PepSY-like" evidence="1">
    <location>
        <begin position="69"/>
        <end position="150"/>
    </location>
</feature>
<accession>A0A1I4UY16</accession>
<dbReference type="SUPFAM" id="SSF160574">
    <property type="entry name" value="BT0923-like"/>
    <property type="match status" value="1"/>
</dbReference>
<dbReference type="Gene3D" id="3.40.1420.30">
    <property type="match status" value="1"/>
</dbReference>
<evidence type="ECO:0000313" key="2">
    <source>
        <dbReference type="EMBL" id="SFM93765.1"/>
    </source>
</evidence>
<name>A0A1I4UY16_9FLAO</name>
<keyword evidence="3" id="KW-1185">Reference proteome</keyword>
<dbReference type="EMBL" id="FOUZ01000004">
    <property type="protein sequence ID" value="SFM93765.1"/>
    <property type="molecule type" value="Genomic_DNA"/>
</dbReference>
<sequence length="154" mass="17364">MKQVIISFLCVFIFTLSACKSDDGIDSEVKKVSENVLSTNATTFLKTHFQQIKIKEVNQFEPKKPNGVTYEVALNNDVLVDFDEVGNWVSVESQGKGEIPKSIIHASIISYTSKKYPTIGFNKIERNSTGYFVELMGDIDLNFDKNGEFLERLP</sequence>
<dbReference type="Pfam" id="PF11396">
    <property type="entry name" value="PepSY_like"/>
    <property type="match status" value="1"/>
</dbReference>
<dbReference type="PROSITE" id="PS51257">
    <property type="entry name" value="PROKAR_LIPOPROTEIN"/>
    <property type="match status" value="1"/>
</dbReference>
<proteinExistence type="predicted"/>